<name>A0ACC2M366_PERAE</name>
<keyword evidence="2" id="KW-1185">Reference proteome</keyword>
<protein>
    <submittedName>
        <fullName evidence="1">Uncharacterized protein</fullName>
    </submittedName>
</protein>
<organism evidence="1 2">
    <name type="scientific">Persea americana</name>
    <name type="common">Avocado</name>
    <dbReference type="NCBI Taxonomy" id="3435"/>
    <lineage>
        <taxon>Eukaryota</taxon>
        <taxon>Viridiplantae</taxon>
        <taxon>Streptophyta</taxon>
        <taxon>Embryophyta</taxon>
        <taxon>Tracheophyta</taxon>
        <taxon>Spermatophyta</taxon>
        <taxon>Magnoliopsida</taxon>
        <taxon>Magnoliidae</taxon>
        <taxon>Laurales</taxon>
        <taxon>Lauraceae</taxon>
        <taxon>Persea</taxon>
    </lineage>
</organism>
<comment type="caution">
    <text evidence="1">The sequence shown here is derived from an EMBL/GenBank/DDBJ whole genome shotgun (WGS) entry which is preliminary data.</text>
</comment>
<dbReference type="Proteomes" id="UP001234297">
    <property type="component" value="Chromosome 5"/>
</dbReference>
<proteinExistence type="predicted"/>
<gene>
    <name evidence="1" type="ORF">MRB53_016759</name>
</gene>
<accession>A0ACC2M366</accession>
<sequence length="139" mass="15846">MASLQCLLPTSEPRVFDHMSQIIDMITQGKKQKQTLQIQSLFALEKEVKIILTVLGLMSSSTCSKVLEQLKDKAFKRAGLIEDEVLQQIEDRALARKNKEYARSNELQKKLFDIGIALMDVPVREQYGDHVFHLSSNNL</sequence>
<reference evidence="1 2" key="1">
    <citation type="journal article" date="2022" name="Hortic Res">
        <title>A haplotype resolved chromosomal level avocado genome allows analysis of novel avocado genes.</title>
        <authorList>
            <person name="Nath O."/>
            <person name="Fletcher S.J."/>
            <person name="Hayward A."/>
            <person name="Shaw L.M."/>
            <person name="Masouleh A.K."/>
            <person name="Furtado A."/>
            <person name="Henry R.J."/>
            <person name="Mitter N."/>
        </authorList>
    </citation>
    <scope>NUCLEOTIDE SEQUENCE [LARGE SCALE GENOMIC DNA]</scope>
    <source>
        <strain evidence="2">cv. Hass</strain>
    </source>
</reference>
<evidence type="ECO:0000313" key="2">
    <source>
        <dbReference type="Proteomes" id="UP001234297"/>
    </source>
</evidence>
<dbReference type="EMBL" id="CM056813">
    <property type="protein sequence ID" value="KAJ8640065.1"/>
    <property type="molecule type" value="Genomic_DNA"/>
</dbReference>
<evidence type="ECO:0000313" key="1">
    <source>
        <dbReference type="EMBL" id="KAJ8640065.1"/>
    </source>
</evidence>